<sequence>MLPPELSTSGPASRVPRPGVVTNVLTVIPPRIPGLAAPGGQGTSAGGGGTSSKASVMLKDSLSESEKVAVLLCTLQAECDQFVLERQRLVEQHEAELCSVKSKVKSSATQKSASLPLSSPIPPLTSPTLPGRSGQSGSGAVGAPAKVNPLVLPLEAVAAVAQPCLTVRDPAVEKVIAAVVAASLGQNATPDPKADKTFTFEPSLFVDPVDLQRFDVLPSIVVRTIDRGYFVPLSAMTVEICVRYEQDSSIIPSIHKLVSQEDTSKEAEFVDADKLAASDLMIDKSHWLQGYECLLRAMKTQYHPDVIASVQHLRDYLVAHRFFDLQFSVIARCDLSLRKKFFSTMVNFRLYDIETALVEAREAQVDADNAKLIEDRVQTLWTQHAASYLGNRFNPITIDHRRRTSGYGASLTPQQGGPALLDPVSPSKRGRSIVPQIAQLPAGKVDSPSMHSGLVTELSGPVMERSSVYPLAVAGPALHPALLSMSAQSADPLAMETSHHLAKELHKVLTPFNAQAFEQTLCKYGILDQFPS</sequence>
<dbReference type="AlphaFoldDB" id="A0A9P6AC16"/>
<dbReference type="Proteomes" id="UP000886523">
    <property type="component" value="Unassembled WGS sequence"/>
</dbReference>
<organism evidence="2 3">
    <name type="scientific">Hydnum rufescens UP504</name>
    <dbReference type="NCBI Taxonomy" id="1448309"/>
    <lineage>
        <taxon>Eukaryota</taxon>
        <taxon>Fungi</taxon>
        <taxon>Dikarya</taxon>
        <taxon>Basidiomycota</taxon>
        <taxon>Agaricomycotina</taxon>
        <taxon>Agaricomycetes</taxon>
        <taxon>Cantharellales</taxon>
        <taxon>Hydnaceae</taxon>
        <taxon>Hydnum</taxon>
    </lineage>
</organism>
<proteinExistence type="predicted"/>
<reference evidence="2" key="1">
    <citation type="journal article" date="2020" name="Nat. Commun.">
        <title>Large-scale genome sequencing of mycorrhizal fungi provides insights into the early evolution of symbiotic traits.</title>
        <authorList>
            <person name="Miyauchi S."/>
            <person name="Kiss E."/>
            <person name="Kuo A."/>
            <person name="Drula E."/>
            <person name="Kohler A."/>
            <person name="Sanchez-Garcia M."/>
            <person name="Morin E."/>
            <person name="Andreopoulos B."/>
            <person name="Barry K.W."/>
            <person name="Bonito G."/>
            <person name="Buee M."/>
            <person name="Carver A."/>
            <person name="Chen C."/>
            <person name="Cichocki N."/>
            <person name="Clum A."/>
            <person name="Culley D."/>
            <person name="Crous P.W."/>
            <person name="Fauchery L."/>
            <person name="Girlanda M."/>
            <person name="Hayes R.D."/>
            <person name="Keri Z."/>
            <person name="LaButti K."/>
            <person name="Lipzen A."/>
            <person name="Lombard V."/>
            <person name="Magnuson J."/>
            <person name="Maillard F."/>
            <person name="Murat C."/>
            <person name="Nolan M."/>
            <person name="Ohm R.A."/>
            <person name="Pangilinan J."/>
            <person name="Pereira M.F."/>
            <person name="Perotto S."/>
            <person name="Peter M."/>
            <person name="Pfister S."/>
            <person name="Riley R."/>
            <person name="Sitrit Y."/>
            <person name="Stielow J.B."/>
            <person name="Szollosi G."/>
            <person name="Zifcakova L."/>
            <person name="Stursova M."/>
            <person name="Spatafora J.W."/>
            <person name="Tedersoo L."/>
            <person name="Vaario L.M."/>
            <person name="Yamada A."/>
            <person name="Yan M."/>
            <person name="Wang P."/>
            <person name="Xu J."/>
            <person name="Bruns T."/>
            <person name="Baldrian P."/>
            <person name="Vilgalys R."/>
            <person name="Dunand C."/>
            <person name="Henrissat B."/>
            <person name="Grigoriev I.V."/>
            <person name="Hibbett D."/>
            <person name="Nagy L.G."/>
            <person name="Martin F.M."/>
        </authorList>
    </citation>
    <scope>NUCLEOTIDE SEQUENCE</scope>
    <source>
        <strain evidence="2">UP504</strain>
    </source>
</reference>
<comment type="caution">
    <text evidence="2">The sequence shown here is derived from an EMBL/GenBank/DDBJ whole genome shotgun (WGS) entry which is preliminary data.</text>
</comment>
<gene>
    <name evidence="2" type="ORF">BS47DRAFT_1490476</name>
</gene>
<evidence type="ECO:0000256" key="1">
    <source>
        <dbReference type="SAM" id="MobiDB-lite"/>
    </source>
</evidence>
<accession>A0A9P6AC16</accession>
<feature type="region of interest" description="Disordered" evidence="1">
    <location>
        <begin position="111"/>
        <end position="141"/>
    </location>
</feature>
<protein>
    <submittedName>
        <fullName evidence="2">Uncharacterized protein</fullName>
    </submittedName>
</protein>
<name>A0A9P6AC16_9AGAM</name>
<evidence type="ECO:0000313" key="2">
    <source>
        <dbReference type="EMBL" id="KAF9503217.1"/>
    </source>
</evidence>
<dbReference type="EMBL" id="MU129410">
    <property type="protein sequence ID" value="KAF9503217.1"/>
    <property type="molecule type" value="Genomic_DNA"/>
</dbReference>
<keyword evidence="3" id="KW-1185">Reference proteome</keyword>
<evidence type="ECO:0000313" key="3">
    <source>
        <dbReference type="Proteomes" id="UP000886523"/>
    </source>
</evidence>